<comment type="caution">
    <text evidence="2">The sequence shown here is derived from an EMBL/GenBank/DDBJ whole genome shotgun (WGS) entry which is preliminary data.</text>
</comment>
<dbReference type="EMBL" id="JABURA010000001">
    <property type="protein sequence ID" value="NUB92486.1"/>
    <property type="molecule type" value="Genomic_DNA"/>
</dbReference>
<name>A0A8J8KGF1_9EURY</name>
<gene>
    <name evidence="2" type="ORF">HT576_15850</name>
</gene>
<accession>A0A8J8KGF1</accession>
<dbReference type="AlphaFoldDB" id="A0A8J8KGF1"/>
<reference evidence="2" key="1">
    <citation type="submission" date="2020-06" db="EMBL/GenBank/DDBJ databases">
        <title>Haloterrigena sp. nov., an extremely halophilic archaeon isolated from a saline sediment.</title>
        <authorList>
            <person name="Liu B.-B."/>
        </authorList>
    </citation>
    <scope>NUCLEOTIDE SEQUENCE</scope>
    <source>
        <strain evidence="2">SYSU A121-1</strain>
    </source>
</reference>
<feature type="transmembrane region" description="Helical" evidence="1">
    <location>
        <begin position="135"/>
        <end position="155"/>
    </location>
</feature>
<dbReference type="OrthoDB" id="187882at2157"/>
<feature type="transmembrane region" description="Helical" evidence="1">
    <location>
        <begin position="36"/>
        <end position="58"/>
    </location>
</feature>
<dbReference type="Proteomes" id="UP000728647">
    <property type="component" value="Unassembled WGS sequence"/>
</dbReference>
<feature type="transmembrane region" description="Helical" evidence="1">
    <location>
        <begin position="99"/>
        <end position="119"/>
    </location>
</feature>
<organism evidence="2 3">
    <name type="scientific">Haloterrigena gelatinilytica</name>
    <dbReference type="NCBI Taxonomy" id="2741724"/>
    <lineage>
        <taxon>Archaea</taxon>
        <taxon>Methanobacteriati</taxon>
        <taxon>Methanobacteriota</taxon>
        <taxon>Stenosarchaea group</taxon>
        <taxon>Halobacteria</taxon>
        <taxon>Halobacteriales</taxon>
        <taxon>Natrialbaceae</taxon>
        <taxon>Haloterrigena</taxon>
    </lineage>
</organism>
<evidence type="ECO:0000313" key="2">
    <source>
        <dbReference type="EMBL" id="NUB92486.1"/>
    </source>
</evidence>
<keyword evidence="1" id="KW-0472">Membrane</keyword>
<protein>
    <submittedName>
        <fullName evidence="2">Uncharacterized protein</fullName>
    </submittedName>
</protein>
<keyword evidence="1" id="KW-1133">Transmembrane helix</keyword>
<evidence type="ECO:0000313" key="3">
    <source>
        <dbReference type="Proteomes" id="UP000728647"/>
    </source>
</evidence>
<sequence length="189" mass="19975">MDASTLRTIHRYGVLVSLVATAAGAIGFAVNGSNSALGLFFGFLGPLCGFYFGGAVLHEEPRYRVLGEELLRGVVWYFGSLVGWSVVVTSSAAVPVTPATAFGLPVLTALGLTVAMVAIRRRTGLELKIETRDGQLLIAILGGVVGGFLALYLVLAAGYSPWLLALYAIGTIAGAAFWDRRWRRRGVAS</sequence>
<feature type="transmembrane region" description="Helical" evidence="1">
    <location>
        <begin position="12"/>
        <end position="30"/>
    </location>
</feature>
<evidence type="ECO:0000256" key="1">
    <source>
        <dbReference type="SAM" id="Phobius"/>
    </source>
</evidence>
<dbReference type="RefSeq" id="WP_174702533.1">
    <property type="nucleotide sequence ID" value="NZ_JABURA010000001.1"/>
</dbReference>
<proteinExistence type="predicted"/>
<feature type="transmembrane region" description="Helical" evidence="1">
    <location>
        <begin position="161"/>
        <end position="178"/>
    </location>
</feature>
<feature type="transmembrane region" description="Helical" evidence="1">
    <location>
        <begin position="70"/>
        <end position="93"/>
    </location>
</feature>
<keyword evidence="1" id="KW-0812">Transmembrane</keyword>